<evidence type="ECO:0000313" key="5">
    <source>
        <dbReference type="EMBL" id="KAH0506925.1"/>
    </source>
</evidence>
<accession>A0A8J6G8X6</accession>
<comment type="caution">
    <text evidence="5">The sequence shown here is derived from an EMBL/GenBank/DDBJ whole genome shotgun (WGS) entry which is preliminary data.</text>
</comment>
<dbReference type="GO" id="GO:0017183">
    <property type="term" value="P:protein histidyl modification to diphthamide"/>
    <property type="evidence" value="ECO:0007669"/>
    <property type="project" value="TreeGrafter"/>
</dbReference>
<dbReference type="PANTHER" id="PTHR46042">
    <property type="entry name" value="DIPHTHINE METHYLTRANSFERASE"/>
    <property type="match status" value="1"/>
</dbReference>
<feature type="compositionally biased region" description="Basic and acidic residues" evidence="4">
    <location>
        <begin position="166"/>
        <end position="175"/>
    </location>
</feature>
<dbReference type="GO" id="GO:0005737">
    <property type="term" value="C:cytoplasm"/>
    <property type="evidence" value="ECO:0007669"/>
    <property type="project" value="TreeGrafter"/>
</dbReference>
<dbReference type="InterPro" id="IPR052415">
    <property type="entry name" value="Diphthine_MTase"/>
</dbReference>
<keyword evidence="5" id="KW-0808">Transferase</keyword>
<evidence type="ECO:0000313" key="6">
    <source>
        <dbReference type="Proteomes" id="UP000710432"/>
    </source>
</evidence>
<name>A0A8J6G8X6_MICOH</name>
<evidence type="ECO:0000256" key="3">
    <source>
        <dbReference type="ARBA" id="ARBA00043952"/>
    </source>
</evidence>
<protein>
    <submittedName>
        <fullName evidence="5">Diphthine methyltransferase</fullName>
    </submittedName>
</protein>
<dbReference type="GO" id="GO:0032259">
    <property type="term" value="P:methylation"/>
    <property type="evidence" value="ECO:0007669"/>
    <property type="project" value="UniProtKB-KW"/>
</dbReference>
<sequence length="263" mass="29244">MLQTLQAVDTELTADSVEWCPVEGCQHLMACGTYQLRTHEDQPALDVNEPQVRLGRLYLYSFNEDNKTKPLVEVHRRDSSAILDMKWCHIPVSGHILLGLANASGSVELLRLTEIEVKEKQDVTVSISQEMPNSLVYGADWSWLLCHSTKPTSTCSFDQNEMGTRAADRSSLKVAEEPPAPFHEQVVDHHMDDPANTPSRAELEASLLPVAEDMKSSSQLDSSSKMCDLSLSSGGGNCDNSLLATCSFYNHVLHLWKWKTEQA</sequence>
<keyword evidence="5" id="KW-0489">Methyltransferase</keyword>
<comment type="pathway">
    <text evidence="3">Protein modification.</text>
</comment>
<dbReference type="GO" id="GO:0061685">
    <property type="term" value="F:diphthine methylesterase activity"/>
    <property type="evidence" value="ECO:0007669"/>
    <property type="project" value="TreeGrafter"/>
</dbReference>
<gene>
    <name evidence="5" type="ORF">LTLLF_171360</name>
</gene>
<dbReference type="PANTHER" id="PTHR46042:SF1">
    <property type="entry name" value="DIPHTHINE METHYLTRANSFERASE"/>
    <property type="match status" value="1"/>
</dbReference>
<proteinExistence type="predicted"/>
<dbReference type="AlphaFoldDB" id="A0A8J6G8X6"/>
<dbReference type="GO" id="GO:0008168">
    <property type="term" value="F:methyltransferase activity"/>
    <property type="evidence" value="ECO:0007669"/>
    <property type="project" value="UniProtKB-KW"/>
</dbReference>
<keyword evidence="2" id="KW-0677">Repeat</keyword>
<reference evidence="5" key="1">
    <citation type="submission" date="2020-03" db="EMBL/GenBank/DDBJ databases">
        <title>Studies in the Genomics of Life Span.</title>
        <authorList>
            <person name="Glass D."/>
        </authorList>
    </citation>
    <scope>NUCLEOTIDE SEQUENCE</scope>
    <source>
        <strain evidence="5">LTLLF</strain>
        <tissue evidence="5">Muscle</tissue>
    </source>
</reference>
<evidence type="ECO:0000256" key="2">
    <source>
        <dbReference type="ARBA" id="ARBA00022737"/>
    </source>
</evidence>
<evidence type="ECO:0000256" key="4">
    <source>
        <dbReference type="SAM" id="MobiDB-lite"/>
    </source>
</evidence>
<evidence type="ECO:0000256" key="1">
    <source>
        <dbReference type="ARBA" id="ARBA00022574"/>
    </source>
</evidence>
<dbReference type="EMBL" id="JAATJU010023844">
    <property type="protein sequence ID" value="KAH0506925.1"/>
    <property type="molecule type" value="Genomic_DNA"/>
</dbReference>
<organism evidence="5 6">
    <name type="scientific">Microtus ochrogaster</name>
    <name type="common">Prairie vole</name>
    <dbReference type="NCBI Taxonomy" id="79684"/>
    <lineage>
        <taxon>Eukaryota</taxon>
        <taxon>Metazoa</taxon>
        <taxon>Chordata</taxon>
        <taxon>Craniata</taxon>
        <taxon>Vertebrata</taxon>
        <taxon>Euteleostomi</taxon>
        <taxon>Mammalia</taxon>
        <taxon>Eutheria</taxon>
        <taxon>Euarchontoglires</taxon>
        <taxon>Glires</taxon>
        <taxon>Rodentia</taxon>
        <taxon>Myomorpha</taxon>
        <taxon>Muroidea</taxon>
        <taxon>Cricetidae</taxon>
        <taxon>Arvicolinae</taxon>
        <taxon>Microtus</taxon>
    </lineage>
</organism>
<keyword evidence="1" id="KW-0853">WD repeat</keyword>
<dbReference type="Proteomes" id="UP000710432">
    <property type="component" value="Unassembled WGS sequence"/>
</dbReference>
<feature type="region of interest" description="Disordered" evidence="4">
    <location>
        <begin position="156"/>
        <end position="175"/>
    </location>
</feature>